<name>A0A4V4LTB1_9BASI</name>
<dbReference type="AlphaFoldDB" id="A0A4V4LTB1"/>
<dbReference type="SUPFAM" id="SSF55961">
    <property type="entry name" value="Bet v1-like"/>
    <property type="match status" value="1"/>
</dbReference>
<dbReference type="EMBL" id="SPNW01000025">
    <property type="protein sequence ID" value="TIA89683.1"/>
    <property type="molecule type" value="Genomic_DNA"/>
</dbReference>
<dbReference type="OrthoDB" id="6423603at2759"/>
<evidence type="ECO:0000259" key="1">
    <source>
        <dbReference type="Pfam" id="PF11274"/>
    </source>
</evidence>
<reference evidence="2 3" key="1">
    <citation type="submission" date="2019-03" db="EMBL/GenBank/DDBJ databases">
        <title>Sequencing 23 genomes of Wallemia ichthyophaga.</title>
        <authorList>
            <person name="Gostincar C."/>
        </authorList>
    </citation>
    <scope>NUCLEOTIDE SEQUENCE [LARGE SCALE GENOMIC DNA]</scope>
    <source>
        <strain evidence="2 3">EXF-5753</strain>
    </source>
</reference>
<dbReference type="PANTHER" id="PTHR40370:SF1">
    <property type="entry name" value="DUF3074 DOMAIN-CONTAINING PROTEIN"/>
    <property type="match status" value="1"/>
</dbReference>
<dbReference type="Proteomes" id="UP000310189">
    <property type="component" value="Unassembled WGS sequence"/>
</dbReference>
<dbReference type="InterPro" id="IPR023393">
    <property type="entry name" value="START-like_dom_sf"/>
</dbReference>
<evidence type="ECO:0000313" key="3">
    <source>
        <dbReference type="Proteomes" id="UP000310189"/>
    </source>
</evidence>
<organism evidence="2 3">
    <name type="scientific">Wallemia hederae</name>
    <dbReference type="NCBI Taxonomy" id="1540922"/>
    <lineage>
        <taxon>Eukaryota</taxon>
        <taxon>Fungi</taxon>
        <taxon>Dikarya</taxon>
        <taxon>Basidiomycota</taxon>
        <taxon>Wallemiomycotina</taxon>
        <taxon>Wallemiomycetes</taxon>
        <taxon>Wallemiales</taxon>
        <taxon>Wallemiaceae</taxon>
        <taxon>Wallemia</taxon>
    </lineage>
</organism>
<dbReference type="Pfam" id="PF11274">
    <property type="entry name" value="DUF3074"/>
    <property type="match status" value="1"/>
</dbReference>
<feature type="domain" description="DUF3074" evidence="1">
    <location>
        <begin position="61"/>
        <end position="217"/>
    </location>
</feature>
<gene>
    <name evidence="2" type="ORF">E3P99_01944</name>
</gene>
<proteinExistence type="predicted"/>
<dbReference type="Gene3D" id="3.30.530.20">
    <property type="match status" value="1"/>
</dbReference>
<dbReference type="PANTHER" id="PTHR40370">
    <property type="entry name" value="EXPRESSED PROTEIN"/>
    <property type="match status" value="1"/>
</dbReference>
<accession>A0A4V4LTB1</accession>
<keyword evidence="3" id="KW-1185">Reference proteome</keyword>
<comment type="caution">
    <text evidence="2">The sequence shown here is derived from an EMBL/GenBank/DDBJ whole genome shotgun (WGS) entry which is preliminary data.</text>
</comment>
<protein>
    <recommendedName>
        <fullName evidence="1">DUF3074 domain-containing protein</fullName>
    </recommendedName>
</protein>
<evidence type="ECO:0000313" key="2">
    <source>
        <dbReference type="EMBL" id="TIA89683.1"/>
    </source>
</evidence>
<sequence length="220" mass="24821">MPKEFFVLDRSDIGANIDGFISEQLDNADELINTVKSWRITRLKDKHGVECRSTSIEGSKWHVRISKHDSPSYSKFKDVLLHDHTSHEANYIKAIKSHSLVEYINPQAQVFRIAYSMPPGINTRDFTPLIITHDDKQLKQFFVISIATNHPDAPPDPSGKVVRAHYTSIERVRELQDGVVEWITATTSTAAGYLPDGLTNAMLPGELAKDVPSFLNYCKE</sequence>
<dbReference type="InterPro" id="IPR024500">
    <property type="entry name" value="DUF3074"/>
</dbReference>